<sequence length="114" mass="13058">MHSQYKEWRKGARQANIAGLKVSEKMIITEPVHQRFNERDREGLVNQLQRSPRNGGILAHPFQGSCFYGEMFHDPDFQEIKLDLTGRFDVTASKFGGVRNDTRLSQVGTFSKSE</sequence>
<evidence type="ECO:0000313" key="1">
    <source>
        <dbReference type="EMBL" id="KAH7991204.1"/>
    </source>
</evidence>
<reference evidence="1" key="1">
    <citation type="submission" date="2021-08" db="EMBL/GenBank/DDBJ databases">
        <title>The first chromosome-level gecko genome reveals the dynamic sex chromosomes of Neotropical dwarf geckos (Sphaerodactylidae: Sphaerodactylus).</title>
        <authorList>
            <person name="Pinto B.J."/>
            <person name="Keating S.E."/>
            <person name="Gamble T."/>
        </authorList>
    </citation>
    <scope>NUCLEOTIDE SEQUENCE</scope>
    <source>
        <strain evidence="1">TG3544</strain>
    </source>
</reference>
<dbReference type="EMBL" id="CM037616">
    <property type="protein sequence ID" value="KAH7991204.1"/>
    <property type="molecule type" value="Genomic_DNA"/>
</dbReference>
<evidence type="ECO:0000313" key="2">
    <source>
        <dbReference type="Proteomes" id="UP000827872"/>
    </source>
</evidence>
<comment type="caution">
    <text evidence="1">The sequence shown here is derived from an EMBL/GenBank/DDBJ whole genome shotgun (WGS) entry which is preliminary data.</text>
</comment>
<accession>A0ACB8EF71</accession>
<proteinExistence type="predicted"/>
<organism evidence="1 2">
    <name type="scientific">Sphaerodactylus townsendi</name>
    <dbReference type="NCBI Taxonomy" id="933632"/>
    <lineage>
        <taxon>Eukaryota</taxon>
        <taxon>Metazoa</taxon>
        <taxon>Chordata</taxon>
        <taxon>Craniata</taxon>
        <taxon>Vertebrata</taxon>
        <taxon>Euteleostomi</taxon>
        <taxon>Lepidosauria</taxon>
        <taxon>Squamata</taxon>
        <taxon>Bifurcata</taxon>
        <taxon>Gekkota</taxon>
        <taxon>Sphaerodactylidae</taxon>
        <taxon>Sphaerodactylus</taxon>
    </lineage>
</organism>
<keyword evidence="2" id="KW-1185">Reference proteome</keyword>
<gene>
    <name evidence="1" type="ORF">K3G42_002855</name>
</gene>
<dbReference type="Proteomes" id="UP000827872">
    <property type="component" value="Linkage Group LG03"/>
</dbReference>
<name>A0ACB8EF71_9SAUR</name>
<protein>
    <submittedName>
        <fullName evidence="1">Uncharacterized protein</fullName>
    </submittedName>
</protein>